<organism evidence="17 18">
    <name type="scientific">Polystyrenella longa</name>
    <dbReference type="NCBI Taxonomy" id="2528007"/>
    <lineage>
        <taxon>Bacteria</taxon>
        <taxon>Pseudomonadati</taxon>
        <taxon>Planctomycetota</taxon>
        <taxon>Planctomycetia</taxon>
        <taxon>Planctomycetales</taxon>
        <taxon>Planctomycetaceae</taxon>
        <taxon>Polystyrenella</taxon>
    </lineage>
</organism>
<evidence type="ECO:0000256" key="5">
    <source>
        <dbReference type="ARBA" id="ARBA00022598"/>
    </source>
</evidence>
<dbReference type="InterPro" id="IPR000115">
    <property type="entry name" value="PRibGlycinamide_synth"/>
</dbReference>
<dbReference type="EC" id="6.3.4.13" evidence="4 14"/>
<dbReference type="Proteomes" id="UP000317178">
    <property type="component" value="Chromosome"/>
</dbReference>
<evidence type="ECO:0000256" key="7">
    <source>
        <dbReference type="ARBA" id="ARBA00022741"/>
    </source>
</evidence>
<comment type="similarity">
    <text evidence="11 14">Belongs to the GARS family.</text>
</comment>
<dbReference type="InterPro" id="IPR011054">
    <property type="entry name" value="Rudment_hybrid_motif"/>
</dbReference>
<dbReference type="PANTHER" id="PTHR43472:SF1">
    <property type="entry name" value="PHOSPHORIBOSYLAMINE--GLYCINE LIGASE, CHLOROPLASTIC"/>
    <property type="match status" value="1"/>
</dbReference>
<dbReference type="GO" id="GO:0046872">
    <property type="term" value="F:metal ion binding"/>
    <property type="evidence" value="ECO:0007669"/>
    <property type="project" value="UniProtKB-KW"/>
</dbReference>
<dbReference type="EMBL" id="CP036281">
    <property type="protein sequence ID" value="QDU81140.1"/>
    <property type="molecule type" value="Genomic_DNA"/>
</dbReference>
<proteinExistence type="inferred from homology"/>
<sequence>MIPDNLRILIVGQGGREHVLAWKMAQSPHVSKIFCAPGNAGTAQDVTNVDISSSDIKRLVKFAQDEKIDLAVIGPEAPLVAGLADEMQAVGVRVFGPSKAAAQLEGSKAFAKKIMRLAKVPTADYQAFDNLDAALTYIEDRTEIKLVVKADGLAAGKGVVVCDTQAEALDAVKSMLSGRQFGAASEKIIIEERLEGQEVSILAIVDGNTIIPLETSQDHKAAYDGDTGPNTGGMGAYSPAPIVTSDMMDEIIENILVPTIHTLRRQKAEFRGVLYAGLMITNQGPKVLEFNVRFGDPEAQPVLMRLKTDLAKVLYLAAEQRLGELDELEWDERPSLCVVMASEGYPGDYEKGKTITGLAAADEVEGAKVFHAGTALQGEKVVNDGGRVLGVTAIGADLTNAKLRAYQAVKQIRWEGAWCRKDISDKARN</sequence>
<dbReference type="Gene3D" id="3.30.1490.20">
    <property type="entry name" value="ATP-grasp fold, A domain"/>
    <property type="match status" value="1"/>
</dbReference>
<dbReference type="SMART" id="SM01209">
    <property type="entry name" value="GARS_A"/>
    <property type="match status" value="1"/>
</dbReference>
<dbReference type="NCBIfam" id="TIGR00877">
    <property type="entry name" value="purD"/>
    <property type="match status" value="1"/>
</dbReference>
<dbReference type="Pfam" id="PF01071">
    <property type="entry name" value="GARS_A"/>
    <property type="match status" value="1"/>
</dbReference>
<dbReference type="HAMAP" id="MF_00138">
    <property type="entry name" value="GARS"/>
    <property type="match status" value="1"/>
</dbReference>
<comment type="catalytic activity">
    <reaction evidence="14">
        <text>5-phospho-beta-D-ribosylamine + glycine + ATP = N(1)-(5-phospho-beta-D-ribosyl)glycinamide + ADP + phosphate + H(+)</text>
        <dbReference type="Rhea" id="RHEA:17453"/>
        <dbReference type="ChEBI" id="CHEBI:15378"/>
        <dbReference type="ChEBI" id="CHEBI:30616"/>
        <dbReference type="ChEBI" id="CHEBI:43474"/>
        <dbReference type="ChEBI" id="CHEBI:57305"/>
        <dbReference type="ChEBI" id="CHEBI:58681"/>
        <dbReference type="ChEBI" id="CHEBI:143788"/>
        <dbReference type="ChEBI" id="CHEBI:456216"/>
        <dbReference type="EC" id="6.3.4.13"/>
    </reaction>
</comment>
<protein>
    <recommendedName>
        <fullName evidence="4 14">Phosphoribosylamine--glycine ligase</fullName>
        <ecNumber evidence="4 14">6.3.4.13</ecNumber>
    </recommendedName>
    <alternativeName>
        <fullName evidence="14">GARS</fullName>
    </alternativeName>
    <alternativeName>
        <fullName evidence="12 14">Glycinamide ribonucleotide synthetase</fullName>
    </alternativeName>
    <alternativeName>
        <fullName evidence="13 14">Phosphoribosylglycinamide synthetase</fullName>
    </alternativeName>
</protein>
<dbReference type="KEGG" id="plon:Pla110_28770"/>
<dbReference type="Gene3D" id="3.30.470.20">
    <property type="entry name" value="ATP-grasp fold, B domain"/>
    <property type="match status" value="1"/>
</dbReference>
<gene>
    <name evidence="14 17" type="primary">purD</name>
    <name evidence="17" type="ORF">Pla110_28770</name>
</gene>
<evidence type="ECO:0000256" key="3">
    <source>
        <dbReference type="ARBA" id="ARBA00005174"/>
    </source>
</evidence>
<keyword evidence="10" id="KW-0464">Manganese</keyword>
<keyword evidence="9 15" id="KW-0067">ATP-binding</keyword>
<evidence type="ECO:0000256" key="11">
    <source>
        <dbReference type="ARBA" id="ARBA00038345"/>
    </source>
</evidence>
<dbReference type="FunFam" id="3.40.50.20:FF:000006">
    <property type="entry name" value="Phosphoribosylamine--glycine ligase, chloroplastic"/>
    <property type="match status" value="1"/>
</dbReference>
<evidence type="ECO:0000313" key="18">
    <source>
        <dbReference type="Proteomes" id="UP000317178"/>
    </source>
</evidence>
<dbReference type="GO" id="GO:0004637">
    <property type="term" value="F:phosphoribosylamine-glycine ligase activity"/>
    <property type="evidence" value="ECO:0007669"/>
    <property type="project" value="UniProtKB-UniRule"/>
</dbReference>
<dbReference type="OrthoDB" id="9807240at2"/>
<keyword evidence="18" id="KW-1185">Reference proteome</keyword>
<dbReference type="InterPro" id="IPR020561">
    <property type="entry name" value="PRibGlycinamid_synth_ATP-grasp"/>
</dbReference>
<evidence type="ECO:0000256" key="10">
    <source>
        <dbReference type="ARBA" id="ARBA00023211"/>
    </source>
</evidence>
<dbReference type="Gene3D" id="3.90.600.10">
    <property type="entry name" value="Phosphoribosylglycinamide synthetase, C-terminal domain"/>
    <property type="match status" value="1"/>
</dbReference>
<evidence type="ECO:0000259" key="16">
    <source>
        <dbReference type="PROSITE" id="PS50975"/>
    </source>
</evidence>
<evidence type="ECO:0000313" key="17">
    <source>
        <dbReference type="EMBL" id="QDU81140.1"/>
    </source>
</evidence>
<evidence type="ECO:0000256" key="12">
    <source>
        <dbReference type="ARBA" id="ARBA00042242"/>
    </source>
</evidence>
<keyword evidence="8 14" id="KW-0658">Purine biosynthesis</keyword>
<dbReference type="InterPro" id="IPR011761">
    <property type="entry name" value="ATP-grasp"/>
</dbReference>
<dbReference type="SUPFAM" id="SSF56059">
    <property type="entry name" value="Glutathione synthetase ATP-binding domain-like"/>
    <property type="match status" value="1"/>
</dbReference>
<dbReference type="GO" id="GO:0006189">
    <property type="term" value="P:'de novo' IMP biosynthetic process"/>
    <property type="evidence" value="ECO:0007669"/>
    <property type="project" value="UniProtKB-UniRule"/>
</dbReference>
<dbReference type="FunFam" id="3.90.600.10:FF:000001">
    <property type="entry name" value="Trifunctional purine biosynthetic protein adenosine-3"/>
    <property type="match status" value="1"/>
</dbReference>
<dbReference type="InterPro" id="IPR020560">
    <property type="entry name" value="PRibGlycinamide_synth_C-dom"/>
</dbReference>
<evidence type="ECO:0000256" key="13">
    <source>
        <dbReference type="ARBA" id="ARBA00042864"/>
    </source>
</evidence>
<dbReference type="RefSeq" id="WP_144996351.1">
    <property type="nucleotide sequence ID" value="NZ_CP036281.1"/>
</dbReference>
<dbReference type="SUPFAM" id="SSF52440">
    <property type="entry name" value="PreATP-grasp domain"/>
    <property type="match status" value="1"/>
</dbReference>
<keyword evidence="6" id="KW-0479">Metal-binding</keyword>
<accession>A0A518CPJ0</accession>
<feature type="domain" description="ATP-grasp" evidence="16">
    <location>
        <begin position="112"/>
        <end position="319"/>
    </location>
</feature>
<dbReference type="Pfam" id="PF02843">
    <property type="entry name" value="GARS_C"/>
    <property type="match status" value="1"/>
</dbReference>
<dbReference type="SMART" id="SM01210">
    <property type="entry name" value="GARS_C"/>
    <property type="match status" value="1"/>
</dbReference>
<dbReference type="Gene3D" id="3.40.50.20">
    <property type="match status" value="1"/>
</dbReference>
<comment type="cofactor">
    <cofactor evidence="2">
        <name>Mg(2+)</name>
        <dbReference type="ChEBI" id="CHEBI:18420"/>
    </cofactor>
</comment>
<dbReference type="AlphaFoldDB" id="A0A518CPJ0"/>
<evidence type="ECO:0000256" key="14">
    <source>
        <dbReference type="HAMAP-Rule" id="MF_00138"/>
    </source>
</evidence>
<dbReference type="FunFam" id="3.30.1490.20:FF:000006">
    <property type="entry name" value="phosphoribosylamine--glycine ligase, chloroplastic-like"/>
    <property type="match status" value="1"/>
</dbReference>
<dbReference type="InterPro" id="IPR020562">
    <property type="entry name" value="PRibGlycinamide_synth_N"/>
</dbReference>
<dbReference type="PROSITE" id="PS00184">
    <property type="entry name" value="GARS"/>
    <property type="match status" value="1"/>
</dbReference>
<dbReference type="InterPro" id="IPR020559">
    <property type="entry name" value="PRibGlycinamide_synth_CS"/>
</dbReference>
<evidence type="ECO:0000256" key="4">
    <source>
        <dbReference type="ARBA" id="ARBA00013255"/>
    </source>
</evidence>
<dbReference type="InterPro" id="IPR016185">
    <property type="entry name" value="PreATP-grasp_dom_sf"/>
</dbReference>
<dbReference type="SUPFAM" id="SSF51246">
    <property type="entry name" value="Rudiment single hybrid motif"/>
    <property type="match status" value="1"/>
</dbReference>
<reference evidence="17 18" key="1">
    <citation type="submission" date="2019-02" db="EMBL/GenBank/DDBJ databases">
        <title>Deep-cultivation of Planctomycetes and their phenomic and genomic characterization uncovers novel biology.</title>
        <authorList>
            <person name="Wiegand S."/>
            <person name="Jogler M."/>
            <person name="Boedeker C."/>
            <person name="Pinto D."/>
            <person name="Vollmers J."/>
            <person name="Rivas-Marin E."/>
            <person name="Kohn T."/>
            <person name="Peeters S.H."/>
            <person name="Heuer A."/>
            <person name="Rast P."/>
            <person name="Oberbeckmann S."/>
            <person name="Bunk B."/>
            <person name="Jeske O."/>
            <person name="Meyerdierks A."/>
            <person name="Storesund J.E."/>
            <person name="Kallscheuer N."/>
            <person name="Luecker S."/>
            <person name="Lage O.M."/>
            <person name="Pohl T."/>
            <person name="Merkel B.J."/>
            <person name="Hornburger P."/>
            <person name="Mueller R.-W."/>
            <person name="Bruemmer F."/>
            <person name="Labrenz M."/>
            <person name="Spormann A.M."/>
            <person name="Op den Camp H."/>
            <person name="Overmann J."/>
            <person name="Amann R."/>
            <person name="Jetten M.S.M."/>
            <person name="Mascher T."/>
            <person name="Medema M.H."/>
            <person name="Devos D.P."/>
            <person name="Kaster A.-K."/>
            <person name="Ovreas L."/>
            <person name="Rohde M."/>
            <person name="Galperin M.Y."/>
            <person name="Jogler C."/>
        </authorList>
    </citation>
    <scope>NUCLEOTIDE SEQUENCE [LARGE SCALE GENOMIC DNA]</scope>
    <source>
        <strain evidence="17 18">Pla110</strain>
    </source>
</reference>
<dbReference type="GO" id="GO:0005524">
    <property type="term" value="F:ATP binding"/>
    <property type="evidence" value="ECO:0007669"/>
    <property type="project" value="UniProtKB-UniRule"/>
</dbReference>
<evidence type="ECO:0000256" key="1">
    <source>
        <dbReference type="ARBA" id="ARBA00001936"/>
    </source>
</evidence>
<dbReference type="GO" id="GO:0009113">
    <property type="term" value="P:purine nucleobase biosynthetic process"/>
    <property type="evidence" value="ECO:0007669"/>
    <property type="project" value="InterPro"/>
</dbReference>
<keyword evidence="7 15" id="KW-0547">Nucleotide-binding</keyword>
<evidence type="ECO:0000256" key="2">
    <source>
        <dbReference type="ARBA" id="ARBA00001946"/>
    </source>
</evidence>
<dbReference type="InterPro" id="IPR037123">
    <property type="entry name" value="PRibGlycinamide_synth_C_sf"/>
</dbReference>
<evidence type="ECO:0000256" key="15">
    <source>
        <dbReference type="PROSITE-ProRule" id="PRU00409"/>
    </source>
</evidence>
<evidence type="ECO:0000256" key="9">
    <source>
        <dbReference type="ARBA" id="ARBA00022840"/>
    </source>
</evidence>
<dbReference type="FunFam" id="3.30.470.20:FF:000018">
    <property type="entry name" value="Trifunctional purine biosynthetic protein adenosine-3"/>
    <property type="match status" value="1"/>
</dbReference>
<name>A0A518CPJ0_9PLAN</name>
<dbReference type="InterPro" id="IPR013815">
    <property type="entry name" value="ATP_grasp_subdomain_1"/>
</dbReference>
<comment type="cofactor">
    <cofactor evidence="1">
        <name>Mn(2+)</name>
        <dbReference type="ChEBI" id="CHEBI:29035"/>
    </cofactor>
</comment>
<keyword evidence="5 14" id="KW-0436">Ligase</keyword>
<comment type="pathway">
    <text evidence="3 14">Purine metabolism; IMP biosynthesis via de novo pathway; N(1)-(5-phospho-D-ribosyl)glycinamide from 5-phospho-alpha-D-ribose 1-diphosphate: step 2/2.</text>
</comment>
<dbReference type="Pfam" id="PF02844">
    <property type="entry name" value="GARS_N"/>
    <property type="match status" value="1"/>
</dbReference>
<dbReference type="UniPathway" id="UPA00074">
    <property type="reaction ID" value="UER00125"/>
</dbReference>
<dbReference type="PANTHER" id="PTHR43472">
    <property type="entry name" value="PHOSPHORIBOSYLAMINE--GLYCINE LIGASE"/>
    <property type="match status" value="1"/>
</dbReference>
<evidence type="ECO:0000256" key="8">
    <source>
        <dbReference type="ARBA" id="ARBA00022755"/>
    </source>
</evidence>
<evidence type="ECO:0000256" key="6">
    <source>
        <dbReference type="ARBA" id="ARBA00022723"/>
    </source>
</evidence>
<dbReference type="PROSITE" id="PS50975">
    <property type="entry name" value="ATP_GRASP"/>
    <property type="match status" value="1"/>
</dbReference>